<feature type="transmembrane region" description="Helical" evidence="2">
    <location>
        <begin position="20"/>
        <end position="40"/>
    </location>
</feature>
<name>A0A6I6ALE2_9PLAN</name>
<proteinExistence type="predicted"/>
<keyword evidence="2" id="KW-0472">Membrane</keyword>
<keyword evidence="4" id="KW-1185">Reference proteome</keyword>
<evidence type="ECO:0000256" key="1">
    <source>
        <dbReference type="SAM" id="Coils"/>
    </source>
</evidence>
<protein>
    <submittedName>
        <fullName evidence="3">Uncharacterized protein</fullName>
    </submittedName>
</protein>
<keyword evidence="2" id="KW-0812">Transmembrane</keyword>
<organism evidence="3 4">
    <name type="scientific">Gimesia benthica</name>
    <dbReference type="NCBI Taxonomy" id="2608982"/>
    <lineage>
        <taxon>Bacteria</taxon>
        <taxon>Pseudomonadati</taxon>
        <taxon>Planctomycetota</taxon>
        <taxon>Planctomycetia</taxon>
        <taxon>Planctomycetales</taxon>
        <taxon>Planctomycetaceae</taxon>
        <taxon>Gimesia</taxon>
    </lineage>
</organism>
<evidence type="ECO:0000313" key="3">
    <source>
        <dbReference type="EMBL" id="QGQ25810.1"/>
    </source>
</evidence>
<dbReference type="Proteomes" id="UP000427281">
    <property type="component" value="Chromosome"/>
</dbReference>
<feature type="coiled-coil region" evidence="1">
    <location>
        <begin position="55"/>
        <end position="82"/>
    </location>
</feature>
<keyword evidence="2" id="KW-1133">Transmembrane helix</keyword>
<dbReference type="RefSeq" id="WP_155366406.1">
    <property type="nucleotide sequence ID" value="NZ_CP043930.1"/>
</dbReference>
<gene>
    <name evidence="3" type="ORF">F1728_25435</name>
</gene>
<feature type="coiled-coil region" evidence="1">
    <location>
        <begin position="126"/>
        <end position="160"/>
    </location>
</feature>
<reference evidence="3 4" key="1">
    <citation type="submission" date="2019-09" db="EMBL/GenBank/DDBJ databases">
        <title>Gimesia benthica sp. nov., a novel bacterium isolated from deep-sea water of the Northwest Indian Ocean.</title>
        <authorList>
            <person name="Dai X."/>
        </authorList>
    </citation>
    <scope>NUCLEOTIDE SEQUENCE [LARGE SCALE GENOMIC DNA]</scope>
    <source>
        <strain evidence="3 4">E7</strain>
    </source>
</reference>
<evidence type="ECO:0000313" key="4">
    <source>
        <dbReference type="Proteomes" id="UP000427281"/>
    </source>
</evidence>
<sequence>MSRTRRTGEGNSLELLLDTICNTFGGVLFISILVVILINMSSDAAQVTPPDEAELMEMQIELQKSQERIQKLKNAIDQQQSIESQFVDPDTKMIVRKWTQLNADLTRLQESKDQALANISKDQTLINKVAAESKQSADALAQAKEEYNSLLSRLRTEVETRTQAAKLPKLRRTSKTEMVFFLREGYLSSYARKMGEGSYVPNTNEVVEKTGPQGAYIEPVSSAGIKISKGDNAIQESLERRLADFKPSQHYIAVFVSPDSFEEFAVLKDLMVQKGFEYRLEPYTPDQKVYIGPAQNAKNVQ</sequence>
<dbReference type="AlphaFoldDB" id="A0A6I6ALE2"/>
<accession>A0A6I6ALE2</accession>
<evidence type="ECO:0000256" key="2">
    <source>
        <dbReference type="SAM" id="Phobius"/>
    </source>
</evidence>
<keyword evidence="1" id="KW-0175">Coiled coil</keyword>
<dbReference type="KEGG" id="gim:F1728_25435"/>
<dbReference type="EMBL" id="CP043930">
    <property type="protein sequence ID" value="QGQ25810.1"/>
    <property type="molecule type" value="Genomic_DNA"/>
</dbReference>